<evidence type="ECO:0000313" key="2">
    <source>
        <dbReference type="EMBL" id="MBC8530260.1"/>
    </source>
</evidence>
<dbReference type="RefSeq" id="WP_249314149.1">
    <property type="nucleotide sequence ID" value="NZ_JACRSR010000001.1"/>
</dbReference>
<dbReference type="InterPro" id="IPR011008">
    <property type="entry name" value="Dimeric_a/b-barrel"/>
</dbReference>
<accession>A0A926D0T2</accession>
<dbReference type="Pfam" id="PF07876">
    <property type="entry name" value="Dabb"/>
    <property type="match status" value="1"/>
</dbReference>
<dbReference type="Proteomes" id="UP000623172">
    <property type="component" value="Unassembled WGS sequence"/>
</dbReference>
<proteinExistence type="predicted"/>
<dbReference type="InterPro" id="IPR013097">
    <property type="entry name" value="Dabb"/>
</dbReference>
<evidence type="ECO:0000259" key="1">
    <source>
        <dbReference type="PROSITE" id="PS51502"/>
    </source>
</evidence>
<organism evidence="2 3">
    <name type="scientific">Gehongia tenuis</name>
    <dbReference type="NCBI Taxonomy" id="2763655"/>
    <lineage>
        <taxon>Bacteria</taxon>
        <taxon>Bacillati</taxon>
        <taxon>Bacillota</taxon>
        <taxon>Clostridia</taxon>
        <taxon>Christensenellales</taxon>
        <taxon>Christensenellaceae</taxon>
        <taxon>Gehongia</taxon>
    </lineage>
</organism>
<dbReference type="PANTHER" id="PTHR37832">
    <property type="entry name" value="BLL2683 PROTEIN"/>
    <property type="match status" value="1"/>
</dbReference>
<dbReference type="PROSITE" id="PS51502">
    <property type="entry name" value="S_R_A_B_BARREL"/>
    <property type="match status" value="1"/>
</dbReference>
<feature type="domain" description="Stress-response A/B barrel" evidence="1">
    <location>
        <begin position="2"/>
        <end position="96"/>
    </location>
</feature>
<keyword evidence="3" id="KW-1185">Reference proteome</keyword>
<name>A0A926D0T2_9FIRM</name>
<comment type="caution">
    <text evidence="2">The sequence shown here is derived from an EMBL/GenBank/DDBJ whole genome shotgun (WGS) entry which is preliminary data.</text>
</comment>
<protein>
    <submittedName>
        <fullName evidence="2">Dabb family protein</fullName>
    </submittedName>
</protein>
<sequence length="98" mass="11282">MVKHIVLWKLKDEAEGNGKDTNMRIIKERLEALVGVVPGLLKLEVGFNYVKNDFDLCLYSEFVSNEALENYDSHPAHLAVREFVSKVRLDRIACNYEI</sequence>
<evidence type="ECO:0000313" key="3">
    <source>
        <dbReference type="Proteomes" id="UP000623172"/>
    </source>
</evidence>
<gene>
    <name evidence="2" type="ORF">H8696_00165</name>
</gene>
<dbReference type="Gene3D" id="3.30.70.100">
    <property type="match status" value="1"/>
</dbReference>
<dbReference type="EMBL" id="JACRSR010000001">
    <property type="protein sequence ID" value="MBC8530260.1"/>
    <property type="molecule type" value="Genomic_DNA"/>
</dbReference>
<dbReference type="PANTHER" id="PTHR37832:SF1">
    <property type="entry name" value="STRESS-RESPONSE A_B BARREL DOMAIN-CONTAINING PROTEIN"/>
    <property type="match status" value="1"/>
</dbReference>
<dbReference type="SUPFAM" id="SSF54909">
    <property type="entry name" value="Dimeric alpha+beta barrel"/>
    <property type="match status" value="1"/>
</dbReference>
<dbReference type="SMART" id="SM00886">
    <property type="entry name" value="Dabb"/>
    <property type="match status" value="1"/>
</dbReference>
<dbReference type="AlphaFoldDB" id="A0A926D0T2"/>
<reference evidence="2" key="1">
    <citation type="submission" date="2020-08" db="EMBL/GenBank/DDBJ databases">
        <title>Genome public.</title>
        <authorList>
            <person name="Liu C."/>
            <person name="Sun Q."/>
        </authorList>
    </citation>
    <scope>NUCLEOTIDE SEQUENCE</scope>
    <source>
        <strain evidence="2">NSJ-53</strain>
    </source>
</reference>